<keyword evidence="2" id="KW-1185">Reference proteome</keyword>
<protein>
    <submittedName>
        <fullName evidence="1">Uncharacterized protein</fullName>
    </submittedName>
</protein>
<dbReference type="EMBL" id="LKET01000028">
    <property type="protein sequence ID" value="KPU44998.1"/>
    <property type="molecule type" value="Genomic_DNA"/>
</dbReference>
<evidence type="ECO:0000313" key="2">
    <source>
        <dbReference type="Proteomes" id="UP000050326"/>
    </source>
</evidence>
<evidence type="ECO:0000313" key="1">
    <source>
        <dbReference type="EMBL" id="KPU44998.1"/>
    </source>
</evidence>
<reference evidence="1 2" key="1">
    <citation type="submission" date="2015-09" db="EMBL/GenBank/DDBJ databases">
        <title>Genome sequence of Oxobacter pfennigii DSM 3222.</title>
        <authorList>
            <person name="Poehlein A."/>
            <person name="Bengelsdorf F.R."/>
            <person name="Schiel-Bengelsdorf B."/>
            <person name="Duerre P."/>
            <person name="Daniel R."/>
        </authorList>
    </citation>
    <scope>NUCLEOTIDE SEQUENCE [LARGE SCALE GENOMIC DNA]</scope>
    <source>
        <strain evidence="1 2">DSM 3222</strain>
    </source>
</reference>
<dbReference type="RefSeq" id="WP_054874544.1">
    <property type="nucleotide sequence ID" value="NZ_LKET01000028.1"/>
</dbReference>
<gene>
    <name evidence="1" type="ORF">OXPF_14760</name>
</gene>
<comment type="caution">
    <text evidence="1">The sequence shown here is derived from an EMBL/GenBank/DDBJ whole genome shotgun (WGS) entry which is preliminary data.</text>
</comment>
<name>A0A0P8YCU5_9CLOT</name>
<organism evidence="1 2">
    <name type="scientific">Oxobacter pfennigii</name>
    <dbReference type="NCBI Taxonomy" id="36849"/>
    <lineage>
        <taxon>Bacteria</taxon>
        <taxon>Bacillati</taxon>
        <taxon>Bacillota</taxon>
        <taxon>Clostridia</taxon>
        <taxon>Eubacteriales</taxon>
        <taxon>Clostridiaceae</taxon>
        <taxon>Oxobacter</taxon>
    </lineage>
</organism>
<accession>A0A0P8YCU5</accession>
<dbReference type="Proteomes" id="UP000050326">
    <property type="component" value="Unassembled WGS sequence"/>
</dbReference>
<dbReference type="AlphaFoldDB" id="A0A0P8YCU5"/>
<proteinExistence type="predicted"/>
<sequence>MKGRKKLWLILSCLVILLGSFGFGYYSTLNSILGEKTLPQPGKKVDYKYFPISDEDKDIDIMADEERVTPQTILEKKIISINTGKSITTESHIVPDELVNMTRLQVEDFFDGEGRVDFTKEKILIIRELPYLPDRFVVRLENKYIMVYSTDSNGIATKCDDFEPIPHKNKDKNLETGIEVETEEEVWEKIRDYD</sequence>
<dbReference type="STRING" id="36849.OXPF_14760"/>